<accession>A0A8J4H462</accession>
<gene>
    <name evidence="1" type="ORF">XYCOK13_20750</name>
</gene>
<sequence>MRARWQEAILEELPELFPHLSTHEHSQMKKGLAELFREQQEMHVRLLSVRL</sequence>
<keyword evidence="2" id="KW-1185">Reference proteome</keyword>
<evidence type="ECO:0000313" key="2">
    <source>
        <dbReference type="Proteomes" id="UP000677918"/>
    </source>
</evidence>
<proteinExistence type="predicted"/>
<evidence type="ECO:0000313" key="1">
    <source>
        <dbReference type="EMBL" id="GIQ69251.1"/>
    </source>
</evidence>
<reference evidence="1" key="1">
    <citation type="submission" date="2021-04" db="EMBL/GenBank/DDBJ databases">
        <title>Draft genome sequence of Xylanibacillus composti strain K13.</title>
        <authorList>
            <person name="Uke A."/>
            <person name="Chhe C."/>
            <person name="Baramee S."/>
            <person name="Kosugi A."/>
        </authorList>
    </citation>
    <scope>NUCLEOTIDE SEQUENCE</scope>
    <source>
        <strain evidence="1">K13</strain>
    </source>
</reference>
<dbReference type="EMBL" id="BOVK01000025">
    <property type="protein sequence ID" value="GIQ69251.1"/>
    <property type="molecule type" value="Genomic_DNA"/>
</dbReference>
<name>A0A8J4H462_9BACL</name>
<dbReference type="AlphaFoldDB" id="A0A8J4H462"/>
<dbReference type="Proteomes" id="UP000677918">
    <property type="component" value="Unassembled WGS sequence"/>
</dbReference>
<dbReference type="RefSeq" id="WP_213412053.1">
    <property type="nucleotide sequence ID" value="NZ_BOVK01000025.1"/>
</dbReference>
<comment type="caution">
    <text evidence="1">The sequence shown here is derived from an EMBL/GenBank/DDBJ whole genome shotgun (WGS) entry which is preliminary data.</text>
</comment>
<organism evidence="1 2">
    <name type="scientific">Xylanibacillus composti</name>
    <dbReference type="NCBI Taxonomy" id="1572762"/>
    <lineage>
        <taxon>Bacteria</taxon>
        <taxon>Bacillati</taxon>
        <taxon>Bacillota</taxon>
        <taxon>Bacilli</taxon>
        <taxon>Bacillales</taxon>
        <taxon>Paenibacillaceae</taxon>
        <taxon>Xylanibacillus</taxon>
    </lineage>
</organism>
<protein>
    <submittedName>
        <fullName evidence="1">Uncharacterized protein</fullName>
    </submittedName>
</protein>